<dbReference type="EMBL" id="LR796945">
    <property type="protein sequence ID" value="CAB4177011.1"/>
    <property type="molecule type" value="Genomic_DNA"/>
</dbReference>
<evidence type="ECO:0000313" key="3">
    <source>
        <dbReference type="EMBL" id="CAB4177011.1"/>
    </source>
</evidence>
<gene>
    <name evidence="4" type="ORF">UFOVP1065_165</name>
    <name evidence="5" type="ORF">UFOVP1198_134</name>
    <name evidence="6" type="ORF">UFOVP1418_126</name>
    <name evidence="8" type="ORF">UFOVP1524_24</name>
    <name evidence="7" type="ORF">UFOVP1651_24</name>
    <name evidence="2" type="ORF">UFOVP908_2</name>
    <name evidence="3" type="ORF">UFOVP990_134</name>
</gene>
<accession>A0A6J5SBV5</accession>
<sequence>MADELKIDIELLKKDVTMISSLCTKFDTTIDKMQEIASNLSRMVSLQEQRIVVQEKITQEVQSVLEKRRQEHVEDTKELHSRITTVNRELTQKIDESEKRILAELHSMRAELMAEKTSFADRLSKIEIWKYTVVGALMIVSWLAAKIDIVKILFPH</sequence>
<dbReference type="EMBL" id="LR797518">
    <property type="protein sequence ID" value="CAB4222410.1"/>
    <property type="molecule type" value="Genomic_DNA"/>
</dbReference>
<dbReference type="EMBL" id="LR797021">
    <property type="protein sequence ID" value="CAB4182183.1"/>
    <property type="molecule type" value="Genomic_DNA"/>
</dbReference>
<name>A0A6J5SBV5_9CAUD</name>
<protein>
    <recommendedName>
        <fullName evidence="1">DUF7201 domain-containing protein</fullName>
    </recommendedName>
</protein>
<dbReference type="EMBL" id="LR798378">
    <property type="protein sequence ID" value="CAB5227645.1"/>
    <property type="molecule type" value="Genomic_DNA"/>
</dbReference>
<dbReference type="Pfam" id="PF23831">
    <property type="entry name" value="DUF7201"/>
    <property type="match status" value="1"/>
</dbReference>
<dbReference type="EMBL" id="LR797157">
    <property type="protein sequence ID" value="CAB4190794.1"/>
    <property type="molecule type" value="Genomic_DNA"/>
</dbReference>
<evidence type="ECO:0000313" key="8">
    <source>
        <dbReference type="EMBL" id="CAB5227645.1"/>
    </source>
</evidence>
<dbReference type="EMBL" id="LR797369">
    <property type="protein sequence ID" value="CAB4211143.1"/>
    <property type="molecule type" value="Genomic_DNA"/>
</dbReference>
<dbReference type="EMBL" id="LR796860">
    <property type="protein sequence ID" value="CAB4170247.1"/>
    <property type="molecule type" value="Genomic_DNA"/>
</dbReference>
<organism evidence="6">
    <name type="scientific">uncultured Caudovirales phage</name>
    <dbReference type="NCBI Taxonomy" id="2100421"/>
    <lineage>
        <taxon>Viruses</taxon>
        <taxon>Duplodnaviria</taxon>
        <taxon>Heunggongvirae</taxon>
        <taxon>Uroviricota</taxon>
        <taxon>Caudoviricetes</taxon>
        <taxon>Peduoviridae</taxon>
        <taxon>Maltschvirus</taxon>
        <taxon>Maltschvirus maltsch</taxon>
    </lineage>
</organism>
<feature type="domain" description="DUF7201" evidence="1">
    <location>
        <begin position="8"/>
        <end position="101"/>
    </location>
</feature>
<proteinExistence type="predicted"/>
<reference evidence="6" key="1">
    <citation type="submission" date="2020-05" db="EMBL/GenBank/DDBJ databases">
        <authorList>
            <person name="Chiriac C."/>
            <person name="Salcher M."/>
            <person name="Ghai R."/>
            <person name="Kavagutti S V."/>
        </authorList>
    </citation>
    <scope>NUCLEOTIDE SEQUENCE</scope>
</reference>
<evidence type="ECO:0000313" key="4">
    <source>
        <dbReference type="EMBL" id="CAB4182183.1"/>
    </source>
</evidence>
<evidence type="ECO:0000313" key="6">
    <source>
        <dbReference type="EMBL" id="CAB4211143.1"/>
    </source>
</evidence>
<dbReference type="InterPro" id="IPR055625">
    <property type="entry name" value="DUF7201"/>
</dbReference>
<evidence type="ECO:0000313" key="2">
    <source>
        <dbReference type="EMBL" id="CAB4170247.1"/>
    </source>
</evidence>
<evidence type="ECO:0000313" key="7">
    <source>
        <dbReference type="EMBL" id="CAB4222410.1"/>
    </source>
</evidence>
<evidence type="ECO:0000259" key="1">
    <source>
        <dbReference type="Pfam" id="PF23831"/>
    </source>
</evidence>
<evidence type="ECO:0000313" key="5">
    <source>
        <dbReference type="EMBL" id="CAB4190794.1"/>
    </source>
</evidence>